<keyword evidence="3" id="KW-0312">Gluconeogenesis</keyword>
<dbReference type="AlphaFoldDB" id="A0A1G1WFU7"/>
<dbReference type="GO" id="GO:0006094">
    <property type="term" value="P:gluconeogenesis"/>
    <property type="evidence" value="ECO:0007669"/>
    <property type="project" value="UniProtKB-UniPathway"/>
</dbReference>
<accession>A0A1G1WFU7</accession>
<dbReference type="Pfam" id="PF00121">
    <property type="entry name" value="TIM"/>
    <property type="match status" value="1"/>
</dbReference>
<gene>
    <name evidence="4" type="ORF">A2Z11_00170</name>
</gene>
<dbReference type="SUPFAM" id="SSF51351">
    <property type="entry name" value="Triosephosphate isomerase (TIM)"/>
    <property type="match status" value="1"/>
</dbReference>
<reference evidence="4 5" key="1">
    <citation type="journal article" date="2016" name="Nat. Commun.">
        <title>Thousands of microbial genomes shed light on interconnected biogeochemical processes in an aquifer system.</title>
        <authorList>
            <person name="Anantharaman K."/>
            <person name="Brown C.T."/>
            <person name="Hug L.A."/>
            <person name="Sharon I."/>
            <person name="Castelle C.J."/>
            <person name="Probst A.J."/>
            <person name="Thomas B.C."/>
            <person name="Singh A."/>
            <person name="Wilkins M.J."/>
            <person name="Karaoz U."/>
            <person name="Brodie E.L."/>
            <person name="Williams K.H."/>
            <person name="Hubbard S.S."/>
            <person name="Banfield J.F."/>
        </authorList>
    </citation>
    <scope>NUCLEOTIDE SEQUENCE [LARGE SCALE GENOMIC DNA]</scope>
</reference>
<comment type="subunit">
    <text evidence="3">Homodimer.</text>
</comment>
<dbReference type="InterPro" id="IPR013785">
    <property type="entry name" value="Aldolase_TIM"/>
</dbReference>
<comment type="catalytic activity">
    <reaction evidence="3">
        <text>D-glyceraldehyde 3-phosphate = dihydroxyacetone phosphate</text>
        <dbReference type="Rhea" id="RHEA:18585"/>
        <dbReference type="ChEBI" id="CHEBI:57642"/>
        <dbReference type="ChEBI" id="CHEBI:59776"/>
        <dbReference type="EC" id="5.3.1.1"/>
    </reaction>
</comment>
<dbReference type="UniPathway" id="UPA00138"/>
<dbReference type="CDD" id="cd00311">
    <property type="entry name" value="TIM"/>
    <property type="match status" value="1"/>
</dbReference>
<comment type="caution">
    <text evidence="4">The sequence shown here is derived from an EMBL/GenBank/DDBJ whole genome shotgun (WGS) entry which is preliminary data.</text>
</comment>
<dbReference type="PANTHER" id="PTHR21139">
    <property type="entry name" value="TRIOSEPHOSPHATE ISOMERASE"/>
    <property type="match status" value="1"/>
</dbReference>
<organism evidence="4 5">
    <name type="scientific">Candidatus Woykebacteria bacterium RBG_16_43_9</name>
    <dbReference type="NCBI Taxonomy" id="1802596"/>
    <lineage>
        <taxon>Bacteria</taxon>
        <taxon>Candidatus Woykeibacteriota</taxon>
    </lineage>
</organism>
<dbReference type="GO" id="GO:0006096">
    <property type="term" value="P:glycolytic process"/>
    <property type="evidence" value="ECO:0007669"/>
    <property type="project" value="UniProtKB-UniPathway"/>
</dbReference>
<dbReference type="PROSITE" id="PS51440">
    <property type="entry name" value="TIM_2"/>
    <property type="match status" value="1"/>
</dbReference>
<comment type="subcellular location">
    <subcellularLocation>
        <location evidence="3">Cytoplasm</location>
    </subcellularLocation>
</comment>
<dbReference type="EC" id="5.3.1.1" evidence="3"/>
<evidence type="ECO:0000313" key="5">
    <source>
        <dbReference type="Proteomes" id="UP000176389"/>
    </source>
</evidence>
<protein>
    <recommendedName>
        <fullName evidence="3">Triosephosphate isomerase</fullName>
        <ecNumber evidence="3">5.3.1.1</ecNumber>
    </recommendedName>
</protein>
<dbReference type="InterPro" id="IPR035990">
    <property type="entry name" value="TIM_sf"/>
</dbReference>
<dbReference type="Gene3D" id="3.20.20.70">
    <property type="entry name" value="Aldolase class I"/>
    <property type="match status" value="1"/>
</dbReference>
<comment type="pathway">
    <text evidence="3">Carbohydrate biosynthesis; gluconeogenesis.</text>
</comment>
<dbReference type="Proteomes" id="UP000176389">
    <property type="component" value="Unassembled WGS sequence"/>
</dbReference>
<evidence type="ECO:0000256" key="2">
    <source>
        <dbReference type="ARBA" id="ARBA00023235"/>
    </source>
</evidence>
<dbReference type="GO" id="GO:0019563">
    <property type="term" value="P:glycerol catabolic process"/>
    <property type="evidence" value="ECO:0007669"/>
    <property type="project" value="TreeGrafter"/>
</dbReference>
<dbReference type="InterPro" id="IPR000652">
    <property type="entry name" value="Triosephosphate_isomerase"/>
</dbReference>
<name>A0A1G1WFU7_9BACT</name>
<evidence type="ECO:0000256" key="3">
    <source>
        <dbReference type="RuleBase" id="RU363013"/>
    </source>
</evidence>
<dbReference type="UniPathway" id="UPA00109">
    <property type="reaction ID" value="UER00189"/>
</dbReference>
<dbReference type="PANTHER" id="PTHR21139:SF42">
    <property type="entry name" value="TRIOSEPHOSPHATE ISOMERASE"/>
    <property type="match status" value="1"/>
</dbReference>
<proteinExistence type="inferred from homology"/>
<sequence>MNSKPLIVANWKATKTIKETIEWVNKVKPELVKIDYADMVICPPFTSLPILASLFEKSNVKIGAQDVSKFTKGAFTGEVNVEMLDGLASYCIVGHSERRKYLGESDDDVISKVKLLLGSKITPVLCVSDLDQMDSYLDRGKEIIEAADDIIFVYEPPGAISVGGVYRPEEPEIADEKVGKISEKVGRRVRTLYGGSINPENAPFFFTQKNIDGGLVGQASTDPAVFAKLLASIRINTSGE</sequence>
<dbReference type="EMBL" id="MHCS01000018">
    <property type="protein sequence ID" value="OGY26589.1"/>
    <property type="molecule type" value="Genomic_DNA"/>
</dbReference>
<keyword evidence="3" id="KW-0324">Glycolysis</keyword>
<evidence type="ECO:0000256" key="1">
    <source>
        <dbReference type="ARBA" id="ARBA00007422"/>
    </source>
</evidence>
<dbReference type="GO" id="GO:0004807">
    <property type="term" value="F:triose-phosphate isomerase activity"/>
    <property type="evidence" value="ECO:0007669"/>
    <property type="project" value="UniProtKB-EC"/>
</dbReference>
<dbReference type="GO" id="GO:0046166">
    <property type="term" value="P:glyceraldehyde-3-phosphate biosynthetic process"/>
    <property type="evidence" value="ECO:0007669"/>
    <property type="project" value="TreeGrafter"/>
</dbReference>
<dbReference type="STRING" id="1802596.A2Z11_00170"/>
<dbReference type="GO" id="GO:0005829">
    <property type="term" value="C:cytosol"/>
    <property type="evidence" value="ECO:0007669"/>
    <property type="project" value="TreeGrafter"/>
</dbReference>
<comment type="pathway">
    <text evidence="3">Carbohydrate degradation; glycolysis; D-glyceraldehyde 3-phosphate from glycerone phosphate: step 1/1.</text>
</comment>
<keyword evidence="2 3" id="KW-0413">Isomerase</keyword>
<keyword evidence="3" id="KW-0963">Cytoplasm</keyword>
<evidence type="ECO:0000313" key="4">
    <source>
        <dbReference type="EMBL" id="OGY26589.1"/>
    </source>
</evidence>
<comment type="similarity">
    <text evidence="1 3">Belongs to the triosephosphate isomerase family.</text>
</comment>